<feature type="transmembrane region" description="Helical" evidence="2">
    <location>
        <begin position="328"/>
        <end position="355"/>
    </location>
</feature>
<name>A0ABM3GCN5_NEOLC</name>
<evidence type="ECO:0000256" key="2">
    <source>
        <dbReference type="SAM" id="Phobius"/>
    </source>
</evidence>
<dbReference type="Pfam" id="PF09773">
    <property type="entry name" value="Meckelin"/>
    <property type="match status" value="2"/>
</dbReference>
<keyword evidence="3" id="KW-1185">Reference proteome</keyword>
<keyword evidence="2" id="KW-1133">Transmembrane helix</keyword>
<evidence type="ECO:0000313" key="4">
    <source>
        <dbReference type="RefSeq" id="XP_046597999.1"/>
    </source>
</evidence>
<feature type="transmembrane region" description="Helical" evidence="2">
    <location>
        <begin position="577"/>
        <end position="599"/>
    </location>
</feature>
<proteinExistence type="predicted"/>
<keyword evidence="2" id="KW-0472">Membrane</keyword>
<feature type="region of interest" description="Disordered" evidence="1">
    <location>
        <begin position="435"/>
        <end position="497"/>
    </location>
</feature>
<sequence>MEWPDVRSTYLVKYESQHIDSYYFRNELQLAVYLCKNGNKTACEHMANMCTLTLFTSLIPCKLFWDKHNSPLWLYYGEGEAPTVLNRKKISQQYSLDVESNSSRLNITFATFSMNGQYQSISAPTLICDLFKNIRFGINIEKSCATTAKILNDIRMEFFEPYLGYREGDKMILYALPVLIRNTNKDEIDASRWQLVRRFFFTDTIAGIKALPTSLGTAFKREEYPTVVRYAKSINILIKVQNKEEKGKIFPPLLMIEYGELLNEHVRQNVEVQISYKITYILADNDMYNAIEVSTGVLSSLAVAFAAIKAWSHCKRNGSEVPNTSTFFWFFIFCCGLLGNVFIFVVFCASAYMFIFFKGQTVMHVLLPSEANEETVRIFVIVAFSLKLVEIMGLVYQIRNIDMFFIDWEQPRSVQSQPKYDSPRTSLKKLYANRFSGEKRSSPKTPSEIISASRNKTPHKLSSINTPSRRSRLSIQSDLNDSNLPNQSGGDIFSMGDTADRTDQKKLPVSIWRTYFIANEWYKIQTIRKVNMLVQGIATLFILEVVNVKFWARSDPELSIRAVESTLQERESFTLKFAVGTLVYMFVYLVQWLTMVIFYNRYVKNHIKEFIDLCSMANISIFILSQNHYGYYIHGRSVHGFADTDLATLISDLKQEEENLCAHRGLLPGTTEQSFVISVSATFRNFYDKIMNPIKLEESRFLRSDIISTSNLERNIQTYQKMKQFLTQFIDHCFKDLEYTVRDKQFLEKLLDIEFREGVEKSIFYVDNNHSFDRAMFYGNEWMLVTFEITLFNFMEALFEDYTLAIIVTVFASQLLIICCKFNGKKNLAQKTLIDERFLL</sequence>
<dbReference type="PANTHER" id="PTHR21274">
    <property type="entry name" value="MECKELIN"/>
    <property type="match status" value="1"/>
</dbReference>
<feature type="transmembrane region" description="Helical" evidence="2">
    <location>
        <begin position="532"/>
        <end position="552"/>
    </location>
</feature>
<reference evidence="4" key="1">
    <citation type="submission" date="2025-08" db="UniProtKB">
        <authorList>
            <consortium name="RefSeq"/>
        </authorList>
    </citation>
    <scope>IDENTIFICATION</scope>
    <source>
        <tissue evidence="4">Thorax and Abdomen</tissue>
    </source>
</reference>
<dbReference type="InterPro" id="IPR019170">
    <property type="entry name" value="Meckelin"/>
</dbReference>
<accession>A0ABM3GCN5</accession>
<dbReference type="RefSeq" id="XP_046597999.1">
    <property type="nucleotide sequence ID" value="XM_046742043.1"/>
</dbReference>
<feature type="transmembrane region" description="Helical" evidence="2">
    <location>
        <begin position="805"/>
        <end position="824"/>
    </location>
</feature>
<feature type="transmembrane region" description="Helical" evidence="2">
    <location>
        <begin position="375"/>
        <end position="396"/>
    </location>
</feature>
<protein>
    <submittedName>
        <fullName evidence="4">Meckelin</fullName>
    </submittedName>
</protein>
<feature type="compositionally biased region" description="Polar residues" evidence="1">
    <location>
        <begin position="443"/>
        <end position="489"/>
    </location>
</feature>
<evidence type="ECO:0000256" key="1">
    <source>
        <dbReference type="SAM" id="MobiDB-lite"/>
    </source>
</evidence>
<organism evidence="3 4">
    <name type="scientific">Neodiprion lecontei</name>
    <name type="common">Redheaded pine sawfly</name>
    <dbReference type="NCBI Taxonomy" id="441921"/>
    <lineage>
        <taxon>Eukaryota</taxon>
        <taxon>Metazoa</taxon>
        <taxon>Ecdysozoa</taxon>
        <taxon>Arthropoda</taxon>
        <taxon>Hexapoda</taxon>
        <taxon>Insecta</taxon>
        <taxon>Pterygota</taxon>
        <taxon>Neoptera</taxon>
        <taxon>Endopterygota</taxon>
        <taxon>Hymenoptera</taxon>
        <taxon>Tenthredinoidea</taxon>
        <taxon>Diprionidae</taxon>
        <taxon>Diprioninae</taxon>
        <taxon>Neodiprion</taxon>
    </lineage>
</organism>
<keyword evidence="2" id="KW-0812">Transmembrane</keyword>
<gene>
    <name evidence="4" type="primary">LOC107225835</name>
</gene>
<dbReference type="Proteomes" id="UP000829291">
    <property type="component" value="Chromosome 1"/>
</dbReference>
<evidence type="ECO:0000313" key="3">
    <source>
        <dbReference type="Proteomes" id="UP000829291"/>
    </source>
</evidence>
<dbReference type="GeneID" id="107225835"/>
<dbReference type="PANTHER" id="PTHR21274:SF0">
    <property type="entry name" value="MECKELIN"/>
    <property type="match status" value="1"/>
</dbReference>
<feature type="transmembrane region" description="Helical" evidence="2">
    <location>
        <begin position="287"/>
        <end position="308"/>
    </location>
</feature>